<dbReference type="AlphaFoldDB" id="A0A836KHG9"/>
<dbReference type="GeneID" id="92513180"/>
<evidence type="ECO:0000313" key="2">
    <source>
        <dbReference type="Proteomes" id="UP000673552"/>
    </source>
</evidence>
<dbReference type="InterPro" id="IPR010920">
    <property type="entry name" value="LSM_dom_sf"/>
</dbReference>
<proteinExistence type="predicted"/>
<organism evidence="1 2">
    <name type="scientific">Leishmania martiniquensis</name>
    <dbReference type="NCBI Taxonomy" id="1580590"/>
    <lineage>
        <taxon>Eukaryota</taxon>
        <taxon>Discoba</taxon>
        <taxon>Euglenozoa</taxon>
        <taxon>Kinetoplastea</taxon>
        <taxon>Metakinetoplastina</taxon>
        <taxon>Trypanosomatida</taxon>
        <taxon>Trypanosomatidae</taxon>
        <taxon>Leishmaniinae</taxon>
        <taxon>Leishmania</taxon>
    </lineage>
</organism>
<evidence type="ECO:0008006" key="3">
    <source>
        <dbReference type="Google" id="ProtNLM"/>
    </source>
</evidence>
<dbReference type="OrthoDB" id="273307at2759"/>
<reference evidence="1 2" key="1">
    <citation type="submission" date="2021-03" db="EMBL/GenBank/DDBJ databases">
        <title>Leishmania (Mundinia) martiniquensis Genome sequencing and assembly.</title>
        <authorList>
            <person name="Almutairi H."/>
            <person name="Gatherer D."/>
        </authorList>
    </citation>
    <scope>NUCLEOTIDE SEQUENCE [LARGE SCALE GENOMIC DNA]</scope>
    <source>
        <strain evidence="1">LSCM1</strain>
    </source>
</reference>
<evidence type="ECO:0000313" key="1">
    <source>
        <dbReference type="EMBL" id="KAG5474336.1"/>
    </source>
</evidence>
<comment type="caution">
    <text evidence="1">The sequence shown here is derived from an EMBL/GenBank/DDBJ whole genome shotgun (WGS) entry which is preliminary data.</text>
</comment>
<name>A0A836KHG9_9TRYP</name>
<sequence>MSANVNFSASARMANGALSTAAASAPLVPTSKSNAPGSAKSKSHMILPYEVLFNLLGRRVTVLLTRGYQELEGNLESVDSDRGDMLLSEVVRYTWEPSRSRDEETAAAAAGAGQGTSGDGTEEDAFCRCFGGGQRRELSRCRQAMVNSSFVALVTPTLFIPV</sequence>
<dbReference type="EMBL" id="JAFEUZ010000028">
    <property type="protein sequence ID" value="KAG5474336.1"/>
    <property type="molecule type" value="Genomic_DNA"/>
</dbReference>
<keyword evidence="2" id="KW-1185">Reference proteome</keyword>
<protein>
    <recommendedName>
        <fullName evidence="3">LSM domain-containing protein</fullName>
    </recommendedName>
</protein>
<dbReference type="Proteomes" id="UP000673552">
    <property type="component" value="Chromosome 28"/>
</dbReference>
<dbReference type="SUPFAM" id="SSF50182">
    <property type="entry name" value="Sm-like ribonucleoproteins"/>
    <property type="match status" value="1"/>
</dbReference>
<gene>
    <name evidence="1" type="ORF">LSCM1_03116</name>
</gene>
<dbReference type="KEGG" id="lmat:92513180"/>
<accession>A0A836KHG9</accession>
<dbReference type="RefSeq" id="XP_067177278.1">
    <property type="nucleotide sequence ID" value="XM_067320668.1"/>
</dbReference>